<comment type="caution">
    <text evidence="3">The sequence shown here is derived from an EMBL/GenBank/DDBJ whole genome shotgun (WGS) entry which is preliminary data.</text>
</comment>
<gene>
    <name evidence="3" type="ORF">O181_044149</name>
</gene>
<dbReference type="EMBL" id="AVOT02017938">
    <property type="protein sequence ID" value="MBW0504434.1"/>
    <property type="molecule type" value="Genomic_DNA"/>
</dbReference>
<keyword evidence="2" id="KW-0732">Signal</keyword>
<dbReference type="Proteomes" id="UP000765509">
    <property type="component" value="Unassembled WGS sequence"/>
</dbReference>
<feature type="region of interest" description="Disordered" evidence="1">
    <location>
        <begin position="150"/>
        <end position="235"/>
    </location>
</feature>
<dbReference type="AlphaFoldDB" id="A0A9Q3DJQ7"/>
<protein>
    <submittedName>
        <fullName evidence="3">Uncharacterized protein</fullName>
    </submittedName>
</protein>
<feature type="chain" id="PRO_5040241079" evidence="2">
    <location>
        <begin position="21"/>
        <end position="986"/>
    </location>
</feature>
<feature type="region of interest" description="Disordered" evidence="1">
    <location>
        <begin position="276"/>
        <end position="301"/>
    </location>
</feature>
<evidence type="ECO:0000256" key="1">
    <source>
        <dbReference type="SAM" id="MobiDB-lite"/>
    </source>
</evidence>
<accession>A0A9Q3DJQ7</accession>
<evidence type="ECO:0000313" key="4">
    <source>
        <dbReference type="Proteomes" id="UP000765509"/>
    </source>
</evidence>
<feature type="compositionally biased region" description="Basic and acidic residues" evidence="1">
    <location>
        <begin position="165"/>
        <end position="217"/>
    </location>
</feature>
<name>A0A9Q3DJQ7_9BASI</name>
<sequence>MQYISQALILLGFFFSAVSSLPAGPLSFGGIGRVFKGAAGAAEHGAEAGRDGKPLAHPIEGGAGLASPGLSPTVHLPPVKERQTLWDLFNRSIRMKPISKPLGKWFEESPIHELPKARTPTSFPQIIVQKLANGGRKLFDWLKSLFGRGPSRTDNPSFGSGSHRISVDDETRAKGSFSDRSESSLSDRSDSSLSDRSDSSLSDRSDSSLSRHSDAASEHANPLLSGPIPEKSPTELDKIYDDIGSLLAKPAVEKEGSILSVDKISQQFKVEYEKIHPPSARPPDHGGTSHPIDGKAFNPKRPEPQLPILFESLLDQLRLKGLAVLDFKSIAEEMSHFRSEVSKGLNKALERTTSGTYHGAFAARTPEALKQFDSQPIIVQLTSKINGFIKVLDPEQQNIIVSALSSNPLYKKALEGPQDAGQKLQNLITNRFSETTDQELKAFIDSQAGDAKTKAINTFQDASRSKQVLDHHLALKGMTPEALLAKLPQDNDLARAFYDDKALKLLQSFVEPLNQKALQYLKETIEKSLDKFAKNPQDFKVGYETALKSLEIPERPGLFKNILAQKSGVHLNPDELTQRLRTGPPIKEQIMDVLENNKVFPKDLNIQIAQAAAVSPSKLSEKLTQVSKDYGQNPQTKQLISLVNTVQNNANSPLPLQDFLKKLSLNGLLSVDESRQLDLLLTKSKRQYLDKIRDFDSDFFYDKIVAKILLKADATLDPEKEKKVFSQTLEALASHIEEDLRRESNSLVTPRALEDGSTDMEKILKLYTRESLDEFLEKGFYETHIPVEYGKARLSTVIPPIKRIPKIPEAPLNEALGKQFLDTVQEQIQKDKEAYENWKVATQTESIHDVERAIEKEPEHVNTWKKAYTRDKISGTKTYAGIDFRIRYFARYPLKLDDPLLKGSRFEKMDADTVYQINTQAKYFDKNWKLIYSKAFNFQKSEEAVEAARKALGRDEPLIAHFLEDITSRYRYDYPNHIWVPLNRHE</sequence>
<evidence type="ECO:0000313" key="3">
    <source>
        <dbReference type="EMBL" id="MBW0504434.1"/>
    </source>
</evidence>
<keyword evidence="4" id="KW-1185">Reference proteome</keyword>
<proteinExistence type="predicted"/>
<feature type="signal peptide" evidence="2">
    <location>
        <begin position="1"/>
        <end position="20"/>
    </location>
</feature>
<evidence type="ECO:0000256" key="2">
    <source>
        <dbReference type="SAM" id="SignalP"/>
    </source>
</evidence>
<organism evidence="3 4">
    <name type="scientific">Austropuccinia psidii MF-1</name>
    <dbReference type="NCBI Taxonomy" id="1389203"/>
    <lineage>
        <taxon>Eukaryota</taxon>
        <taxon>Fungi</taxon>
        <taxon>Dikarya</taxon>
        <taxon>Basidiomycota</taxon>
        <taxon>Pucciniomycotina</taxon>
        <taxon>Pucciniomycetes</taxon>
        <taxon>Pucciniales</taxon>
        <taxon>Sphaerophragmiaceae</taxon>
        <taxon>Austropuccinia</taxon>
    </lineage>
</organism>
<reference evidence="3" key="1">
    <citation type="submission" date="2021-03" db="EMBL/GenBank/DDBJ databases">
        <title>Draft genome sequence of rust myrtle Austropuccinia psidii MF-1, a brazilian biotype.</title>
        <authorList>
            <person name="Quecine M.C."/>
            <person name="Pachon D.M.R."/>
            <person name="Bonatelli M.L."/>
            <person name="Correr F.H."/>
            <person name="Franceschini L.M."/>
            <person name="Leite T.F."/>
            <person name="Margarido G.R.A."/>
            <person name="Almeida C.A."/>
            <person name="Ferrarezi J.A."/>
            <person name="Labate C.A."/>
        </authorList>
    </citation>
    <scope>NUCLEOTIDE SEQUENCE</scope>
    <source>
        <strain evidence="3">MF-1</strain>
    </source>
</reference>